<sequence length="77" mass="8611">MKWVQCTGAGIELDLLSIRGIKGCEAIEGSPGSFAVRLRYRWWVGLLPGFRKRAEDEANTIVRETHTAMGVLFMGAW</sequence>
<protein>
    <submittedName>
        <fullName evidence="1">Uncharacterized protein</fullName>
    </submittedName>
</protein>
<comment type="caution">
    <text evidence="1">The sequence shown here is derived from an EMBL/GenBank/DDBJ whole genome shotgun (WGS) entry which is preliminary data.</text>
</comment>
<evidence type="ECO:0000313" key="1">
    <source>
        <dbReference type="EMBL" id="KKM71138.1"/>
    </source>
</evidence>
<accession>A0A0F9JN96</accession>
<reference evidence="1" key="1">
    <citation type="journal article" date="2015" name="Nature">
        <title>Complex archaea that bridge the gap between prokaryotes and eukaryotes.</title>
        <authorList>
            <person name="Spang A."/>
            <person name="Saw J.H."/>
            <person name="Jorgensen S.L."/>
            <person name="Zaremba-Niedzwiedzka K."/>
            <person name="Martijn J."/>
            <person name="Lind A.E."/>
            <person name="van Eijk R."/>
            <person name="Schleper C."/>
            <person name="Guy L."/>
            <person name="Ettema T.J."/>
        </authorList>
    </citation>
    <scope>NUCLEOTIDE SEQUENCE</scope>
</reference>
<dbReference type="AlphaFoldDB" id="A0A0F9JN96"/>
<organism evidence="1">
    <name type="scientific">marine sediment metagenome</name>
    <dbReference type="NCBI Taxonomy" id="412755"/>
    <lineage>
        <taxon>unclassified sequences</taxon>
        <taxon>metagenomes</taxon>
        <taxon>ecological metagenomes</taxon>
    </lineage>
</organism>
<proteinExistence type="predicted"/>
<name>A0A0F9JN96_9ZZZZ</name>
<dbReference type="EMBL" id="LAZR01009692">
    <property type="protein sequence ID" value="KKM71138.1"/>
    <property type="molecule type" value="Genomic_DNA"/>
</dbReference>
<gene>
    <name evidence="1" type="ORF">LCGC14_1433620</name>
</gene>